<evidence type="ECO:0000313" key="2">
    <source>
        <dbReference type="Proteomes" id="UP000031465"/>
    </source>
</evidence>
<comment type="caution">
    <text evidence="1">The sequence shown here is derived from an EMBL/GenBank/DDBJ whole genome shotgun (WGS) entry which is preliminary data.</text>
</comment>
<reference evidence="1 2" key="1">
    <citation type="journal article" date="2014" name="Mol. Biol. Evol.">
        <title>Massive expansion of Ubiquitination-related gene families within the Chlamydiae.</title>
        <authorList>
            <person name="Domman D."/>
            <person name="Collingro A."/>
            <person name="Lagkouvardos I."/>
            <person name="Gehre L."/>
            <person name="Weinmaier T."/>
            <person name="Rattei T."/>
            <person name="Subtil A."/>
            <person name="Horn M."/>
        </authorList>
    </citation>
    <scope>NUCLEOTIDE SEQUENCE [LARGE SCALE GENOMIC DNA]</scope>
    <source>
        <strain evidence="1 2">EI2</strain>
    </source>
</reference>
<protein>
    <submittedName>
        <fullName evidence="1">Uncharacterized protein</fullName>
    </submittedName>
</protein>
<organism evidence="1 2">
    <name type="scientific">Candidatus Protochlamydia amoebophila</name>
    <dbReference type="NCBI Taxonomy" id="362787"/>
    <lineage>
        <taxon>Bacteria</taxon>
        <taxon>Pseudomonadati</taxon>
        <taxon>Chlamydiota</taxon>
        <taxon>Chlamydiia</taxon>
        <taxon>Parachlamydiales</taxon>
        <taxon>Parachlamydiaceae</taxon>
        <taxon>Candidatus Protochlamydia</taxon>
    </lineage>
</organism>
<dbReference type="EMBL" id="JSAN01000016">
    <property type="protein sequence ID" value="KIC74049.1"/>
    <property type="molecule type" value="Genomic_DNA"/>
</dbReference>
<sequence length="52" mass="5624">MIYGNVGGMFTSNIVAIIEHIGRSISETIQKSVNKARQAAIAAKVEKMSVLF</sequence>
<accession>A0A0C1H9N0</accession>
<evidence type="ECO:0000313" key="1">
    <source>
        <dbReference type="EMBL" id="KIC74049.1"/>
    </source>
</evidence>
<dbReference type="Proteomes" id="UP000031465">
    <property type="component" value="Unassembled WGS sequence"/>
</dbReference>
<dbReference type="RefSeq" id="WP_162180795.1">
    <property type="nucleotide sequence ID" value="NZ_JSAN01000016.1"/>
</dbReference>
<proteinExistence type="predicted"/>
<dbReference type="AlphaFoldDB" id="A0A0C1H9N0"/>
<name>A0A0C1H9N0_9BACT</name>
<gene>
    <name evidence="1" type="ORF">DB44_AR00320</name>
</gene>
<dbReference type="PATRIC" id="fig|362787.3.peg.239"/>